<dbReference type="InterPro" id="IPR055170">
    <property type="entry name" value="GFO_IDH_MocA-like_dom"/>
</dbReference>
<keyword evidence="6" id="KW-1185">Reference proteome</keyword>
<evidence type="ECO:0000256" key="2">
    <source>
        <dbReference type="ARBA" id="ARBA00023002"/>
    </source>
</evidence>
<evidence type="ECO:0000256" key="1">
    <source>
        <dbReference type="ARBA" id="ARBA00010928"/>
    </source>
</evidence>
<feature type="domain" description="GFO/IDH/MocA-like oxidoreductase" evidence="4">
    <location>
        <begin position="143"/>
        <end position="265"/>
    </location>
</feature>
<dbReference type="Proteomes" id="UP001379945">
    <property type="component" value="Unassembled WGS sequence"/>
</dbReference>
<evidence type="ECO:0000313" key="5">
    <source>
        <dbReference type="EMBL" id="MEK8046369.1"/>
    </source>
</evidence>
<sequence>MSAAPQPDAEFRWGVVGPGKIAQRFAEAVSRLPNTRLQALHARNPERAQAFAQRWQAAGAPAIHIAPSLQALLADPDVDAVYIATPHSEHGDAVEAALLAGKPVLCEKPLVTNRTQAHHLSQLAHERNTFLMEALWTRFLPAYQQLGEWLASGAIGTVQAMQSSFCFREDFDPSSRIFNPALAGGALLDIGIYNLAVTRWVRQQATGLSDEPVQIDVQGRLAPTGVDARVLGALHFTDGFSSQFVCAVDGSASNALEIHGSHGWMRIPSNFWEGTRVELHRTGESPVLLDTPFHINGFEGEIVEAMRCVRAGLVESPQMTHADTLCVLGWMDTLRARLGVVYPFD</sequence>
<organism evidence="5 6">
    <name type="scientific">Ideonella margarita</name>
    <dbReference type="NCBI Taxonomy" id="2984191"/>
    <lineage>
        <taxon>Bacteria</taxon>
        <taxon>Pseudomonadati</taxon>
        <taxon>Pseudomonadota</taxon>
        <taxon>Betaproteobacteria</taxon>
        <taxon>Burkholderiales</taxon>
        <taxon>Sphaerotilaceae</taxon>
        <taxon>Ideonella</taxon>
    </lineage>
</organism>
<evidence type="ECO:0000259" key="4">
    <source>
        <dbReference type="Pfam" id="PF22725"/>
    </source>
</evidence>
<reference evidence="5 6" key="1">
    <citation type="submission" date="2024-04" db="EMBL/GenBank/DDBJ databases">
        <title>Novel species of the genus Ideonella isolated from streams.</title>
        <authorList>
            <person name="Lu H."/>
        </authorList>
    </citation>
    <scope>NUCLEOTIDE SEQUENCE [LARGE SCALE GENOMIC DNA]</scope>
    <source>
        <strain evidence="5 6">LYT19W</strain>
    </source>
</reference>
<dbReference type="PANTHER" id="PTHR22604">
    <property type="entry name" value="OXIDOREDUCTASES"/>
    <property type="match status" value="1"/>
</dbReference>
<dbReference type="Gene3D" id="3.30.360.10">
    <property type="entry name" value="Dihydrodipicolinate Reductase, domain 2"/>
    <property type="match status" value="1"/>
</dbReference>
<dbReference type="InterPro" id="IPR000683">
    <property type="entry name" value="Gfo/Idh/MocA-like_OxRdtase_N"/>
</dbReference>
<protein>
    <submittedName>
        <fullName evidence="5">Gfo/Idh/MocA family oxidoreductase</fullName>
    </submittedName>
</protein>
<dbReference type="InterPro" id="IPR036291">
    <property type="entry name" value="NAD(P)-bd_dom_sf"/>
</dbReference>
<dbReference type="SUPFAM" id="SSF51735">
    <property type="entry name" value="NAD(P)-binding Rossmann-fold domains"/>
    <property type="match status" value="1"/>
</dbReference>
<dbReference type="SUPFAM" id="SSF55347">
    <property type="entry name" value="Glyceraldehyde-3-phosphate dehydrogenase-like, C-terminal domain"/>
    <property type="match status" value="1"/>
</dbReference>
<accession>A0ABU9C6R8</accession>
<proteinExistence type="inferred from homology"/>
<keyword evidence="2" id="KW-0560">Oxidoreductase</keyword>
<dbReference type="Gene3D" id="3.40.50.720">
    <property type="entry name" value="NAD(P)-binding Rossmann-like Domain"/>
    <property type="match status" value="1"/>
</dbReference>
<dbReference type="EMBL" id="JBBUTI010000005">
    <property type="protein sequence ID" value="MEK8046369.1"/>
    <property type="molecule type" value="Genomic_DNA"/>
</dbReference>
<dbReference type="RefSeq" id="WP_341398657.1">
    <property type="nucleotide sequence ID" value="NZ_JBBUTI010000005.1"/>
</dbReference>
<evidence type="ECO:0000313" key="6">
    <source>
        <dbReference type="Proteomes" id="UP001379945"/>
    </source>
</evidence>
<evidence type="ECO:0000259" key="3">
    <source>
        <dbReference type="Pfam" id="PF01408"/>
    </source>
</evidence>
<comment type="caution">
    <text evidence="5">The sequence shown here is derived from an EMBL/GenBank/DDBJ whole genome shotgun (WGS) entry which is preliminary data.</text>
</comment>
<feature type="domain" description="Gfo/Idh/MocA-like oxidoreductase N-terminal" evidence="3">
    <location>
        <begin position="11"/>
        <end position="132"/>
    </location>
</feature>
<dbReference type="Pfam" id="PF22725">
    <property type="entry name" value="GFO_IDH_MocA_C3"/>
    <property type="match status" value="1"/>
</dbReference>
<gene>
    <name evidence="5" type="ORF">AACH00_08445</name>
</gene>
<dbReference type="InterPro" id="IPR050984">
    <property type="entry name" value="Gfo/Idh/MocA_domain"/>
</dbReference>
<dbReference type="PANTHER" id="PTHR22604:SF105">
    <property type="entry name" value="TRANS-1,2-DIHYDROBENZENE-1,2-DIOL DEHYDROGENASE"/>
    <property type="match status" value="1"/>
</dbReference>
<comment type="similarity">
    <text evidence="1">Belongs to the Gfo/Idh/MocA family.</text>
</comment>
<name>A0ABU9C6R8_9BURK</name>
<dbReference type="Pfam" id="PF01408">
    <property type="entry name" value="GFO_IDH_MocA"/>
    <property type="match status" value="1"/>
</dbReference>